<feature type="binding site" evidence="8">
    <location>
        <position position="57"/>
    </location>
    <ligand>
        <name>beta-alanine</name>
        <dbReference type="ChEBI" id="CHEBI:57966"/>
    </ligand>
</feature>
<dbReference type="Pfam" id="PF02569">
    <property type="entry name" value="Pantoate_ligase"/>
    <property type="match status" value="1"/>
</dbReference>
<feature type="active site" description="Proton donor" evidence="8">
    <location>
        <position position="33"/>
    </location>
</feature>
<evidence type="ECO:0000256" key="2">
    <source>
        <dbReference type="ARBA" id="ARBA00009256"/>
    </source>
</evidence>
<evidence type="ECO:0000256" key="7">
    <source>
        <dbReference type="ARBA" id="ARBA00048258"/>
    </source>
</evidence>
<dbReference type="NCBIfam" id="TIGR00018">
    <property type="entry name" value="panC"/>
    <property type="match status" value="1"/>
</dbReference>
<feature type="binding site" evidence="8">
    <location>
        <begin position="181"/>
        <end position="184"/>
    </location>
    <ligand>
        <name>ATP</name>
        <dbReference type="ChEBI" id="CHEBI:30616"/>
    </ligand>
</feature>
<keyword evidence="4 8" id="KW-0566">Pantothenate biosynthesis</keyword>
<dbReference type="Gene3D" id="3.40.50.620">
    <property type="entry name" value="HUPs"/>
    <property type="match status" value="1"/>
</dbReference>
<proteinExistence type="inferred from homology"/>
<dbReference type="InterPro" id="IPR042176">
    <property type="entry name" value="Pantoate_ligase_C"/>
</dbReference>
<comment type="catalytic activity">
    <reaction evidence="7 8">
        <text>(R)-pantoate + beta-alanine + ATP = (R)-pantothenate + AMP + diphosphate + H(+)</text>
        <dbReference type="Rhea" id="RHEA:10912"/>
        <dbReference type="ChEBI" id="CHEBI:15378"/>
        <dbReference type="ChEBI" id="CHEBI:15980"/>
        <dbReference type="ChEBI" id="CHEBI:29032"/>
        <dbReference type="ChEBI" id="CHEBI:30616"/>
        <dbReference type="ChEBI" id="CHEBI:33019"/>
        <dbReference type="ChEBI" id="CHEBI:57966"/>
        <dbReference type="ChEBI" id="CHEBI:456215"/>
        <dbReference type="EC" id="6.3.2.1"/>
    </reaction>
</comment>
<dbReference type="GO" id="GO:0016874">
    <property type="term" value="F:ligase activity"/>
    <property type="evidence" value="ECO:0007669"/>
    <property type="project" value="UniProtKB-KW"/>
</dbReference>
<evidence type="ECO:0000256" key="6">
    <source>
        <dbReference type="ARBA" id="ARBA00022840"/>
    </source>
</evidence>
<keyword evidence="10" id="KW-1185">Reference proteome</keyword>
<dbReference type="SUPFAM" id="SSF52374">
    <property type="entry name" value="Nucleotidylyl transferase"/>
    <property type="match status" value="1"/>
</dbReference>
<comment type="miscellaneous">
    <text evidence="8">The reaction proceeds by a bi uni uni bi ping pong mechanism.</text>
</comment>
<evidence type="ECO:0000256" key="3">
    <source>
        <dbReference type="ARBA" id="ARBA00022598"/>
    </source>
</evidence>
<comment type="similarity">
    <text evidence="2 8">Belongs to the pantothenate synthetase family.</text>
</comment>
<dbReference type="PANTHER" id="PTHR21299">
    <property type="entry name" value="CYTIDYLATE KINASE/PANTOATE-BETA-ALANINE LIGASE"/>
    <property type="match status" value="1"/>
</dbReference>
<comment type="subunit">
    <text evidence="8">Homodimer.</text>
</comment>
<evidence type="ECO:0000256" key="4">
    <source>
        <dbReference type="ARBA" id="ARBA00022655"/>
    </source>
</evidence>
<comment type="subcellular location">
    <subcellularLocation>
        <location evidence="8">Cytoplasm</location>
    </subcellularLocation>
</comment>
<name>A0ABS8D7H2_9NEIS</name>
<comment type="function">
    <text evidence="8">Catalyzes the condensation of pantoate with beta-alanine in an ATP-dependent reaction via a pantoyl-adenylate intermediate.</text>
</comment>
<feature type="binding site" evidence="8">
    <location>
        <begin position="144"/>
        <end position="147"/>
    </location>
    <ligand>
        <name>ATP</name>
        <dbReference type="ChEBI" id="CHEBI:30616"/>
    </ligand>
</feature>
<evidence type="ECO:0000256" key="1">
    <source>
        <dbReference type="ARBA" id="ARBA00004990"/>
    </source>
</evidence>
<keyword evidence="6 8" id="KW-0067">ATP-binding</keyword>
<feature type="binding site" evidence="8">
    <location>
        <position position="173"/>
    </location>
    <ligand>
        <name>ATP</name>
        <dbReference type="ChEBI" id="CHEBI:30616"/>
    </ligand>
</feature>
<dbReference type="InterPro" id="IPR004821">
    <property type="entry name" value="Cyt_trans-like"/>
</dbReference>
<evidence type="ECO:0000313" key="9">
    <source>
        <dbReference type="EMBL" id="MCB6184133.1"/>
    </source>
</evidence>
<dbReference type="Proteomes" id="UP001165395">
    <property type="component" value="Unassembled WGS sequence"/>
</dbReference>
<protein>
    <recommendedName>
        <fullName evidence="8">Pantothenate synthetase</fullName>
        <shortName evidence="8">PS</shortName>
        <ecNumber evidence="8">6.3.2.1</ecNumber>
    </recommendedName>
    <alternativeName>
        <fullName evidence="8">Pantoate--beta-alanine ligase</fullName>
    </alternativeName>
    <alternativeName>
        <fullName evidence="8">Pantoate-activating enzyme</fullName>
    </alternativeName>
</protein>
<evidence type="ECO:0000256" key="8">
    <source>
        <dbReference type="HAMAP-Rule" id="MF_00158"/>
    </source>
</evidence>
<dbReference type="PANTHER" id="PTHR21299:SF1">
    <property type="entry name" value="PANTOATE--BETA-ALANINE LIGASE"/>
    <property type="match status" value="1"/>
</dbReference>
<comment type="caution">
    <text evidence="9">The sequence shown here is derived from an EMBL/GenBank/DDBJ whole genome shotgun (WGS) entry which is preliminary data.</text>
</comment>
<evidence type="ECO:0000256" key="5">
    <source>
        <dbReference type="ARBA" id="ARBA00022741"/>
    </source>
</evidence>
<dbReference type="NCBIfam" id="TIGR00125">
    <property type="entry name" value="cyt_tran_rel"/>
    <property type="match status" value="1"/>
</dbReference>
<feature type="binding site" evidence="8">
    <location>
        <position position="150"/>
    </location>
    <ligand>
        <name>(R)-pantoate</name>
        <dbReference type="ChEBI" id="CHEBI:15980"/>
    </ligand>
</feature>
<dbReference type="InterPro" id="IPR014729">
    <property type="entry name" value="Rossmann-like_a/b/a_fold"/>
</dbReference>
<comment type="pathway">
    <text evidence="1 8">Cofactor biosynthesis; (R)-pantothenate biosynthesis; (R)-pantothenate from (R)-pantoate and beta-alanine: step 1/1.</text>
</comment>
<dbReference type="HAMAP" id="MF_00158">
    <property type="entry name" value="PanC"/>
    <property type="match status" value="1"/>
</dbReference>
<accession>A0ABS8D7H2</accession>
<feature type="binding site" evidence="8">
    <location>
        <begin position="26"/>
        <end position="33"/>
    </location>
    <ligand>
        <name>ATP</name>
        <dbReference type="ChEBI" id="CHEBI:30616"/>
    </ligand>
</feature>
<keyword evidence="3 8" id="KW-0436">Ligase</keyword>
<reference evidence="9" key="1">
    <citation type="submission" date="2021-10" db="EMBL/GenBank/DDBJ databases">
        <title>The complete genome sequence of Leeia sp. TBRC 13508.</title>
        <authorList>
            <person name="Charoenyingcharoen P."/>
            <person name="Yukphan P."/>
        </authorList>
    </citation>
    <scope>NUCLEOTIDE SEQUENCE</scope>
    <source>
        <strain evidence="9">TBRC 13508</strain>
    </source>
</reference>
<organism evidence="9 10">
    <name type="scientific">Leeia speluncae</name>
    <dbReference type="NCBI Taxonomy" id="2884804"/>
    <lineage>
        <taxon>Bacteria</taxon>
        <taxon>Pseudomonadati</taxon>
        <taxon>Pseudomonadota</taxon>
        <taxon>Betaproteobacteria</taxon>
        <taxon>Neisseriales</taxon>
        <taxon>Leeiaceae</taxon>
        <taxon>Leeia</taxon>
    </lineage>
</organism>
<dbReference type="Gene3D" id="3.30.1300.10">
    <property type="entry name" value="Pantoate-beta-alanine ligase, C-terminal domain"/>
    <property type="match status" value="1"/>
</dbReference>
<gene>
    <name evidence="8 9" type="primary">panC</name>
    <name evidence="9" type="ORF">LIN78_11305</name>
</gene>
<dbReference type="InterPro" id="IPR003721">
    <property type="entry name" value="Pantoate_ligase"/>
</dbReference>
<feature type="binding site" evidence="8">
    <location>
        <position position="57"/>
    </location>
    <ligand>
        <name>(R)-pantoate</name>
        <dbReference type="ChEBI" id="CHEBI:15980"/>
    </ligand>
</feature>
<keyword evidence="8" id="KW-0963">Cytoplasm</keyword>
<keyword evidence="5 8" id="KW-0547">Nucleotide-binding</keyword>
<dbReference type="CDD" id="cd00560">
    <property type="entry name" value="PanC"/>
    <property type="match status" value="1"/>
</dbReference>
<evidence type="ECO:0000313" key="10">
    <source>
        <dbReference type="Proteomes" id="UP001165395"/>
    </source>
</evidence>
<dbReference type="EC" id="6.3.2.1" evidence="8"/>
<dbReference type="EMBL" id="JAJBZT010000005">
    <property type="protein sequence ID" value="MCB6184133.1"/>
    <property type="molecule type" value="Genomic_DNA"/>
</dbReference>
<dbReference type="RefSeq" id="WP_227180936.1">
    <property type="nucleotide sequence ID" value="NZ_JAJBZT010000005.1"/>
</dbReference>
<sequence>MQILATPEDVAAFRKPGKTLALVPTMGNLHEGHLSLVKLARQYADEVVVSIFVNRLQFGPNEDFDRYPRTFERDSALLAANGCHAVFHPSETVLYPVPQSYLVEPPELLANTLCGAFRPGHFQGVCTVVSKLFNVIRPDAAVFGLKDFQQYLILREMTKQMNHPIQIIGGDIVRETDGLAMSSRNQYLNPTERQEATRLYQLLQNAREALKQGGVWADIQQATMQALEEHGWKNQYFEWRSEVDLSPCTDLQTPSRLLVAAFNGQTRLIDNIAL</sequence>